<keyword evidence="2" id="KW-1185">Reference proteome</keyword>
<dbReference type="EMBL" id="JAPHNI010000087">
    <property type="protein sequence ID" value="KAJ8116598.1"/>
    <property type="molecule type" value="Genomic_DNA"/>
</dbReference>
<evidence type="ECO:0000313" key="1">
    <source>
        <dbReference type="EMBL" id="KAJ8116598.1"/>
    </source>
</evidence>
<comment type="caution">
    <text evidence="1">The sequence shown here is derived from an EMBL/GenBank/DDBJ whole genome shotgun (WGS) entry which is preliminary data.</text>
</comment>
<sequence length="479" mass="51985">MSSSVHSNKKQPLTSDLVDSQTTSRPPSAEEVELAQHHDEEKEIEPTEHAEKAFDARSTKTTESVIPPPPDGGLHAWLKVFGGFMIYINIWGFTLSYGAFQAYYKSDLLSSASPSAISWIGTVQAWLLIFFGVLSGPLFDLGYFRVMLIAGNFLVVFGIMMLSLSTQYWQVFLSQGICMGLGAGLLYIPSLALVGIWFDKKRAIALGIVMSGIAVGGVVYIMMFDRLLKSSGFPWAMRAIGFVALAAALLSIPALLSGSSVLATKRKARALFDKTAYQDKLFLIFTCCSFSTFLGYIVPYFYIPTYARDRLGLSQSMGLYTLVMAIAASFFGRLVSGGLAQWLGPIVTWALCTFASALLSLCWIGIDKEANFIAFSILWGFFSAALVTLPSAAFANITPDLSRLGTRLGMSWSVSSIATLIGAPIAGALLKTNPDGHLNFIGVQIWSGWNSAVPTASRANTFLTTRQNSERRCGLDRGA</sequence>
<organism evidence="1 2">
    <name type="scientific">Boeremia exigua</name>
    <dbReference type="NCBI Taxonomy" id="749465"/>
    <lineage>
        <taxon>Eukaryota</taxon>
        <taxon>Fungi</taxon>
        <taxon>Dikarya</taxon>
        <taxon>Ascomycota</taxon>
        <taxon>Pezizomycotina</taxon>
        <taxon>Dothideomycetes</taxon>
        <taxon>Pleosporomycetidae</taxon>
        <taxon>Pleosporales</taxon>
        <taxon>Pleosporineae</taxon>
        <taxon>Didymellaceae</taxon>
        <taxon>Boeremia</taxon>
    </lineage>
</organism>
<gene>
    <name evidence="1" type="ORF">OPT61_g2004</name>
</gene>
<protein>
    <submittedName>
        <fullName evidence="1">Uncharacterized protein</fullName>
    </submittedName>
</protein>
<reference evidence="1" key="1">
    <citation type="submission" date="2022-11" db="EMBL/GenBank/DDBJ databases">
        <title>Genome Sequence of Boeremia exigua.</title>
        <authorList>
            <person name="Buettner E."/>
        </authorList>
    </citation>
    <scope>NUCLEOTIDE SEQUENCE</scope>
    <source>
        <strain evidence="1">CU02</strain>
    </source>
</reference>
<proteinExistence type="predicted"/>
<accession>A0ACC2IN15</accession>
<name>A0ACC2IN15_9PLEO</name>
<evidence type="ECO:0000313" key="2">
    <source>
        <dbReference type="Proteomes" id="UP001153331"/>
    </source>
</evidence>
<dbReference type="Proteomes" id="UP001153331">
    <property type="component" value="Unassembled WGS sequence"/>
</dbReference>